<dbReference type="PANTHER" id="PTHR10285">
    <property type="entry name" value="URIDINE KINASE"/>
    <property type="match status" value="1"/>
</dbReference>
<dbReference type="Pfam" id="PF00485">
    <property type="entry name" value="PRK"/>
    <property type="match status" value="1"/>
</dbReference>
<dbReference type="SUPFAM" id="SSF52540">
    <property type="entry name" value="P-loop containing nucleoside triphosphate hydrolases"/>
    <property type="match status" value="1"/>
</dbReference>
<organism evidence="2 3">
    <name type="scientific">Lactuca saligna</name>
    <name type="common">Willowleaf lettuce</name>
    <dbReference type="NCBI Taxonomy" id="75948"/>
    <lineage>
        <taxon>Eukaryota</taxon>
        <taxon>Viridiplantae</taxon>
        <taxon>Streptophyta</taxon>
        <taxon>Embryophyta</taxon>
        <taxon>Tracheophyta</taxon>
        <taxon>Spermatophyta</taxon>
        <taxon>Magnoliopsida</taxon>
        <taxon>eudicotyledons</taxon>
        <taxon>Gunneridae</taxon>
        <taxon>Pentapetalae</taxon>
        <taxon>asterids</taxon>
        <taxon>campanulids</taxon>
        <taxon>Asterales</taxon>
        <taxon>Asteraceae</taxon>
        <taxon>Cichorioideae</taxon>
        <taxon>Cichorieae</taxon>
        <taxon>Lactucinae</taxon>
        <taxon>Lactuca</taxon>
    </lineage>
</organism>
<reference evidence="2" key="1">
    <citation type="submission" date="2023-04" db="EMBL/GenBank/DDBJ databases">
        <authorList>
            <person name="Vijverberg K."/>
            <person name="Xiong W."/>
            <person name="Schranz E."/>
        </authorList>
    </citation>
    <scope>NUCLEOTIDE SEQUENCE</scope>
</reference>
<name>A0AA35YEL4_LACSI</name>
<dbReference type="GO" id="GO:0016301">
    <property type="term" value="F:kinase activity"/>
    <property type="evidence" value="ECO:0007669"/>
    <property type="project" value="InterPro"/>
</dbReference>
<dbReference type="Gene3D" id="3.40.50.300">
    <property type="entry name" value="P-loop containing nucleotide triphosphate hydrolases"/>
    <property type="match status" value="1"/>
</dbReference>
<gene>
    <name evidence="2" type="ORF">LSALG_LOCUS12277</name>
</gene>
<proteinExistence type="predicted"/>
<dbReference type="InterPro" id="IPR027417">
    <property type="entry name" value="P-loop_NTPase"/>
</dbReference>
<dbReference type="AlphaFoldDB" id="A0AA35YEL4"/>
<dbReference type="Proteomes" id="UP001177003">
    <property type="component" value="Chromosome 2"/>
</dbReference>
<protein>
    <recommendedName>
        <fullName evidence="1">Phosphoribulokinase/uridine kinase domain-containing protein</fullName>
    </recommendedName>
</protein>
<keyword evidence="3" id="KW-1185">Reference proteome</keyword>
<evidence type="ECO:0000313" key="2">
    <source>
        <dbReference type="EMBL" id="CAI9272026.1"/>
    </source>
</evidence>
<accession>A0AA35YEL4</accession>
<dbReference type="EMBL" id="OX465078">
    <property type="protein sequence ID" value="CAI9272026.1"/>
    <property type="molecule type" value="Genomic_DNA"/>
</dbReference>
<evidence type="ECO:0000259" key="1">
    <source>
        <dbReference type="Pfam" id="PF00485"/>
    </source>
</evidence>
<sequence length="181" mass="21321">MLSVFIFQSTAPSIFLSSFGDLRHFPTFHFIGQVKALKHCHRPDKNSEHRHRKRFPVIYLSSPPILRTHVIIICFLKNLQGSMSTTLIILLLSVVEMLKQWKAVDIPKYDFKSYTNNISRRVNPLDVIILEGILIFHDPHVRDLMNMKIFVHTDVRLAWRIRRNTSEKGRDIDTWHAYIDM</sequence>
<dbReference type="GO" id="GO:0005524">
    <property type="term" value="F:ATP binding"/>
    <property type="evidence" value="ECO:0007669"/>
    <property type="project" value="InterPro"/>
</dbReference>
<dbReference type="InterPro" id="IPR006083">
    <property type="entry name" value="PRK/URK"/>
</dbReference>
<evidence type="ECO:0000313" key="3">
    <source>
        <dbReference type="Proteomes" id="UP001177003"/>
    </source>
</evidence>
<feature type="domain" description="Phosphoribulokinase/uridine kinase" evidence="1">
    <location>
        <begin position="90"/>
        <end position="174"/>
    </location>
</feature>